<keyword evidence="4" id="KW-1185">Reference proteome</keyword>
<dbReference type="Proteomes" id="UP000484842">
    <property type="component" value="Unassembled WGS sequence"/>
</dbReference>
<dbReference type="EMBL" id="WBSL01000001">
    <property type="protein sequence ID" value="MPY65777.1"/>
    <property type="molecule type" value="Genomic_DNA"/>
</dbReference>
<organism evidence="3 4">
    <name type="scientific">Deinococcus terrestris</name>
    <dbReference type="NCBI Taxonomy" id="2651870"/>
    <lineage>
        <taxon>Bacteria</taxon>
        <taxon>Thermotogati</taxon>
        <taxon>Deinococcota</taxon>
        <taxon>Deinococci</taxon>
        <taxon>Deinococcales</taxon>
        <taxon>Deinococcaceae</taxon>
        <taxon>Deinococcus</taxon>
    </lineage>
</organism>
<proteinExistence type="predicted"/>
<dbReference type="InterPro" id="IPR011990">
    <property type="entry name" value="TPR-like_helical_dom_sf"/>
</dbReference>
<evidence type="ECO:0000313" key="4">
    <source>
        <dbReference type="Proteomes" id="UP000484842"/>
    </source>
</evidence>
<dbReference type="Pfam" id="PF13432">
    <property type="entry name" value="TPR_16"/>
    <property type="match status" value="1"/>
</dbReference>
<reference evidence="3 4" key="1">
    <citation type="submission" date="2019-10" db="EMBL/GenBank/DDBJ databases">
        <title>Deinococcus sp. isolated from soil.</title>
        <authorList>
            <person name="Li Y."/>
            <person name="Wang J."/>
        </authorList>
    </citation>
    <scope>NUCLEOTIDE SEQUENCE [LARGE SCALE GENOMIC DNA]</scope>
    <source>
        <strain evidence="3 4">SDU3-2</strain>
    </source>
</reference>
<dbReference type="SUPFAM" id="SSF48452">
    <property type="entry name" value="TPR-like"/>
    <property type="match status" value="1"/>
</dbReference>
<dbReference type="Gene3D" id="1.25.40.10">
    <property type="entry name" value="Tetratricopeptide repeat domain"/>
    <property type="match status" value="1"/>
</dbReference>
<dbReference type="PANTHER" id="PTHR44809:SF1">
    <property type="entry name" value="PROTEIN O-MANNOSYL-TRANSFERASE TMTC1"/>
    <property type="match status" value="1"/>
</dbReference>
<feature type="repeat" description="TPR" evidence="1">
    <location>
        <begin position="29"/>
        <end position="62"/>
    </location>
</feature>
<feature type="transmembrane region" description="Helical" evidence="2">
    <location>
        <begin position="126"/>
        <end position="146"/>
    </location>
</feature>
<comment type="caution">
    <text evidence="3">The sequence shown here is derived from an EMBL/GenBank/DDBJ whole genome shotgun (WGS) entry which is preliminary data.</text>
</comment>
<evidence type="ECO:0000256" key="2">
    <source>
        <dbReference type="SAM" id="Phobius"/>
    </source>
</evidence>
<dbReference type="PROSITE" id="PS50005">
    <property type="entry name" value="TPR"/>
    <property type="match status" value="1"/>
</dbReference>
<keyword evidence="1" id="KW-0802">TPR repeat</keyword>
<evidence type="ECO:0000313" key="3">
    <source>
        <dbReference type="EMBL" id="MPY65777.1"/>
    </source>
</evidence>
<keyword evidence="2" id="KW-0472">Membrane</keyword>
<dbReference type="PANTHER" id="PTHR44809">
    <property type="match status" value="1"/>
</dbReference>
<keyword evidence="2" id="KW-0812">Transmembrane</keyword>
<accession>A0A7X1NTX7</accession>
<dbReference type="InterPro" id="IPR019734">
    <property type="entry name" value="TPR_rpt"/>
</dbReference>
<protein>
    <submittedName>
        <fullName evidence="3">Tetratricopeptide repeat protein</fullName>
    </submittedName>
</protein>
<gene>
    <name evidence="3" type="ORF">F8S09_03570</name>
</gene>
<sequence length="148" mass="15765">MGVLHALRGEGEEAREQFGAALAHDAGHYRAGTNLGNLDLEEGRPAEAEARYREVIRMQPDYDGAHHNLGVALRRQGRLGESVASIRRAQRLSLKGSQRESREEARAGLGRLGTGRLGTGAAGAGWLRWGLLGGGALLLFGLLRGFGG</sequence>
<dbReference type="AlphaFoldDB" id="A0A7X1NTX7"/>
<evidence type="ECO:0000256" key="1">
    <source>
        <dbReference type="PROSITE-ProRule" id="PRU00339"/>
    </source>
</evidence>
<name>A0A7X1NTX7_9DEIO</name>
<dbReference type="InterPro" id="IPR052943">
    <property type="entry name" value="TMTC_O-mannosyl-trnsfr"/>
</dbReference>
<keyword evidence="2" id="KW-1133">Transmembrane helix</keyword>